<dbReference type="PANTHER" id="PTHR10279">
    <property type="entry name" value="ORNITHINE DECARBOXYLASE ANTIZYME"/>
    <property type="match status" value="1"/>
</dbReference>
<dbReference type="Pfam" id="PF02100">
    <property type="entry name" value="ODC_AZ"/>
    <property type="match status" value="1"/>
</dbReference>
<dbReference type="GO" id="GO:0005634">
    <property type="term" value="C:nucleus"/>
    <property type="evidence" value="ECO:0007669"/>
    <property type="project" value="TreeGrafter"/>
</dbReference>
<dbReference type="GO" id="GO:0005737">
    <property type="term" value="C:cytoplasm"/>
    <property type="evidence" value="ECO:0007669"/>
    <property type="project" value="TreeGrafter"/>
</dbReference>
<dbReference type="AlphaFoldDB" id="A0A2C9JGF2"/>
<evidence type="ECO:0000313" key="6">
    <source>
        <dbReference type="Proteomes" id="UP000076420"/>
    </source>
</evidence>
<dbReference type="KEGG" id="bgt:106056003"/>
<dbReference type="Proteomes" id="UP000076420">
    <property type="component" value="Unassembled WGS sequence"/>
</dbReference>
<dbReference type="Proteomes" id="UP001165740">
    <property type="component" value="Chromosome 18"/>
</dbReference>
<dbReference type="STRING" id="6526.A0A2C9JGF2"/>
<dbReference type="OrthoDB" id="5959761at2759"/>
<reference evidence="8" key="2">
    <citation type="submission" date="2025-04" db="UniProtKB">
        <authorList>
            <consortium name="RefSeq"/>
        </authorList>
    </citation>
    <scope>IDENTIFICATION</scope>
</reference>
<dbReference type="VEuPathDB" id="VectorBase:BGLB002168"/>
<evidence type="ECO:0000313" key="5">
    <source>
        <dbReference type="EnsemblMetazoa" id="BGLB002168-PB"/>
    </source>
</evidence>
<feature type="compositionally biased region" description="Low complexity" evidence="4">
    <location>
        <begin position="232"/>
        <end position="244"/>
    </location>
</feature>
<proteinExistence type="inferred from homology"/>
<dbReference type="SUPFAM" id="SSF55729">
    <property type="entry name" value="Acyl-CoA N-acyltransferases (Nat)"/>
    <property type="match status" value="1"/>
</dbReference>
<feature type="region of interest" description="Disordered" evidence="4">
    <location>
        <begin position="11"/>
        <end position="30"/>
    </location>
</feature>
<accession>A0A2C9JGF2</accession>
<evidence type="ECO:0000313" key="7">
    <source>
        <dbReference type="Proteomes" id="UP001165740"/>
    </source>
</evidence>
<organism evidence="5 6">
    <name type="scientific">Biomphalaria glabrata</name>
    <name type="common">Bloodfluke planorb</name>
    <name type="synonym">Freshwater snail</name>
    <dbReference type="NCBI Taxonomy" id="6526"/>
    <lineage>
        <taxon>Eukaryota</taxon>
        <taxon>Metazoa</taxon>
        <taxon>Spiralia</taxon>
        <taxon>Lophotrochozoa</taxon>
        <taxon>Mollusca</taxon>
        <taxon>Gastropoda</taxon>
        <taxon>Heterobranchia</taxon>
        <taxon>Euthyneura</taxon>
        <taxon>Panpulmonata</taxon>
        <taxon>Hygrophila</taxon>
        <taxon>Lymnaeoidea</taxon>
        <taxon>Planorbidae</taxon>
        <taxon>Biomphalaria</taxon>
    </lineage>
</organism>
<feature type="region of interest" description="Disordered" evidence="4">
    <location>
        <begin position="206"/>
        <end position="244"/>
    </location>
</feature>
<dbReference type="GO" id="GO:0008073">
    <property type="term" value="F:ornithine decarboxylase inhibitor activity"/>
    <property type="evidence" value="ECO:0007669"/>
    <property type="project" value="InterPro"/>
</dbReference>
<dbReference type="Gene3D" id="3.40.630.60">
    <property type="match status" value="1"/>
</dbReference>
<dbReference type="GO" id="GO:0045732">
    <property type="term" value="P:positive regulation of protein catabolic process"/>
    <property type="evidence" value="ECO:0007669"/>
    <property type="project" value="TreeGrafter"/>
</dbReference>
<name>A0A2C9JGF2_BIOGL</name>
<protein>
    <recommendedName>
        <fullName evidence="2">Ornithine decarboxylase antizyme</fullName>
    </recommendedName>
</protein>
<dbReference type="PANTHER" id="PTHR10279:SF10">
    <property type="entry name" value="ORNITHINE DECARBOXYLASE ANTIZYME"/>
    <property type="match status" value="1"/>
</dbReference>
<dbReference type="InterPro" id="IPR016181">
    <property type="entry name" value="Acyl_CoA_acyltransferase"/>
</dbReference>
<gene>
    <name evidence="5" type="primary">106056003</name>
    <name evidence="8" type="synonym">LOC106056003</name>
</gene>
<reference evidence="5" key="1">
    <citation type="submission" date="2020-05" db="UniProtKB">
        <authorList>
            <consortium name="EnsemblMetazoa"/>
        </authorList>
    </citation>
    <scope>IDENTIFICATION</scope>
    <source>
        <strain evidence="5">BB02</strain>
    </source>
</reference>
<keyword evidence="3" id="KW-0688">Ribosomal frameshifting</keyword>
<sequence>MLKASDAIVIDENFGPQEEEEKENMPALRKENSTSFRKCTISLGPGPLWWSDVPHVALECRTDLAEGNDVGVTKVPPVSMKSLLNDSNSARKNNLPATANMTFKISPVAGLVVCWETTLVKDALYVELPAGILPEGSKESLVTLLEYAEEKLNCKHVVLCFNKNRSDRVSLLRVFNFFGFQILPPSHPLVICPAQDLLFMAYTIEKDSDSESESSSDEEEARGERRTKRLSSSEGSEEGSCSDG</sequence>
<dbReference type="GO" id="GO:0075523">
    <property type="term" value="P:viral translational frameshifting"/>
    <property type="evidence" value="ECO:0007669"/>
    <property type="project" value="UniProtKB-KW"/>
</dbReference>
<evidence type="ECO:0000256" key="1">
    <source>
        <dbReference type="ARBA" id="ARBA00008796"/>
    </source>
</evidence>
<evidence type="ECO:0000256" key="2">
    <source>
        <dbReference type="ARBA" id="ARBA00017712"/>
    </source>
</evidence>
<keyword evidence="7" id="KW-1185">Reference proteome</keyword>
<dbReference type="RefSeq" id="XP_013067995.1">
    <property type="nucleotide sequence ID" value="XM_013212541.2"/>
</dbReference>
<dbReference type="EnsemblMetazoa" id="BGLB002168-RB">
    <property type="protein sequence ID" value="BGLB002168-PB"/>
    <property type="gene ID" value="BGLB002168"/>
</dbReference>
<dbReference type="InterPro" id="IPR038581">
    <property type="entry name" value="ODC_AZ_sf"/>
</dbReference>
<feature type="compositionally biased region" description="Acidic residues" evidence="4">
    <location>
        <begin position="210"/>
        <end position="221"/>
    </location>
</feature>
<evidence type="ECO:0000256" key="3">
    <source>
        <dbReference type="ARBA" id="ARBA00022758"/>
    </source>
</evidence>
<comment type="similarity">
    <text evidence="1">Belongs to the ODC antizyme family.</text>
</comment>
<dbReference type="VEuPathDB" id="VectorBase:BGLAX_045011"/>
<evidence type="ECO:0000256" key="4">
    <source>
        <dbReference type="SAM" id="MobiDB-lite"/>
    </source>
</evidence>
<dbReference type="InterPro" id="IPR002993">
    <property type="entry name" value="ODC_AZ"/>
</dbReference>
<evidence type="ECO:0000313" key="8">
    <source>
        <dbReference type="RefSeq" id="XP_013067995.1"/>
    </source>
</evidence>
<dbReference type="GeneID" id="106056003"/>
<dbReference type="PROSITE" id="PS01337">
    <property type="entry name" value="ODC_AZ"/>
    <property type="match status" value="1"/>
</dbReference>